<feature type="compositionally biased region" description="Basic and acidic residues" evidence="3">
    <location>
        <begin position="351"/>
        <end position="363"/>
    </location>
</feature>
<accession>A0A2T9YQ22</accession>
<gene>
    <name evidence="4" type="ORF">BB561_002532</name>
</gene>
<feature type="coiled-coil region" evidence="2">
    <location>
        <begin position="318"/>
        <end position="345"/>
    </location>
</feature>
<reference evidence="4 5" key="1">
    <citation type="journal article" date="2018" name="MBio">
        <title>Comparative Genomics Reveals the Core Gene Toolbox for the Fungus-Insect Symbiosis.</title>
        <authorList>
            <person name="Wang Y."/>
            <person name="Stata M."/>
            <person name="Wang W."/>
            <person name="Stajich J.E."/>
            <person name="White M.M."/>
            <person name="Moncalvo J.M."/>
        </authorList>
    </citation>
    <scope>NUCLEOTIDE SEQUENCE [LARGE SCALE GENOMIC DNA]</scope>
    <source>
        <strain evidence="4 5">SWE-8-4</strain>
    </source>
</reference>
<name>A0A2T9YQ22_9FUNG</name>
<dbReference type="InterPro" id="IPR001619">
    <property type="entry name" value="Sec1-like"/>
</dbReference>
<keyword evidence="5" id="KW-1185">Reference proteome</keyword>
<feature type="region of interest" description="Disordered" evidence="3">
    <location>
        <begin position="348"/>
        <end position="381"/>
    </location>
</feature>
<dbReference type="InterPro" id="IPR043154">
    <property type="entry name" value="Sec-1-like_dom1"/>
</dbReference>
<evidence type="ECO:0000313" key="5">
    <source>
        <dbReference type="Proteomes" id="UP000245383"/>
    </source>
</evidence>
<feature type="coiled-coil region" evidence="2">
    <location>
        <begin position="751"/>
        <end position="784"/>
    </location>
</feature>
<dbReference type="Proteomes" id="UP000245383">
    <property type="component" value="Unassembled WGS sequence"/>
</dbReference>
<dbReference type="Pfam" id="PF00995">
    <property type="entry name" value="Sec1"/>
    <property type="match status" value="2"/>
</dbReference>
<dbReference type="Gene3D" id="3.40.50.2060">
    <property type="match status" value="1"/>
</dbReference>
<sequence>MNSNTGSLSLVEMQKKEVLEGIKSLVSEVKYKVLVLDEYCLKIINKCLTLFEILDSGIKRIELLSNMRRIDLETEAVYIIKPDETTLSAIITDFGKTGQHNKRGKMYAAGHLLVIDILQQSLGPLLKKPEFVKNLKTIKFININYEPIESNIFLAQNEFVEPICPQNFNVLNEELTDVQVQNIGDRIARVCSILGTETSVRYLNLPIYNGKPCSTSKVANYVVSRLKEYNSNMALTENQIKSDQKVTLLVLERAMDLYPTVLHEFTYEAMAADIILKEPEKNNKGKILEYKVVLNSGVGIERKARLTEKDKIWGKYRYMHISEAIEQLKEEFRKYEKENTELKYLYKKSRKPDEESSREEPTKGESSGEIPTKGDSSGEIPTKGDSSGLYGWFPLSSPLYGWFPLSSPLYPTNEEPTQEETSKNIKEALSSKNLKIEDLKRITFVLPEYKARISLYNSHAWLMSNCITEFYKQKLMEIATIEQNIATKETADYNAYNEGYEDVSKIMKDKEVKLSNKIRLLLLLIYSQPNLSKLQVMSLAGLVGVKERILEELVEDRRVFKGQEMRKLVIDSCVARASYTNLKGFTGDQITGVFKKLGLVANVEGSSFNQNEVERIVADSSYELSRYSNVLLFILTAATKGMLEPILFPNGEDVGIDAVTTQKANANISISGIQNLLPKLKTKKVADKKLTRTERQIEANVPRKSRLWTIKPTWQKVEGLCSNQKKDFDLCTQTLENSLQAKSNIQRLENSLQAKRNIQRLENSLQAKRNIQRLENSLQAKRNIQRFVPLQKRARLVVFVLGGISYSEIRDAVIVAKHTKTDIYIGSTNFIDQANFDEAWVPGCTNE</sequence>
<dbReference type="InterPro" id="IPR036045">
    <property type="entry name" value="Sec1-like_sf"/>
</dbReference>
<comment type="caution">
    <text evidence="4">The sequence shown here is derived from an EMBL/GenBank/DDBJ whole genome shotgun (WGS) entry which is preliminary data.</text>
</comment>
<protein>
    <recommendedName>
        <fullName evidence="6">Sec1-like protein</fullName>
    </recommendedName>
</protein>
<proteinExistence type="inferred from homology"/>
<evidence type="ECO:0000256" key="2">
    <source>
        <dbReference type="SAM" id="Coils"/>
    </source>
</evidence>
<dbReference type="Gene3D" id="1.25.40.60">
    <property type="match status" value="1"/>
</dbReference>
<organism evidence="4 5">
    <name type="scientific">Smittium simulii</name>
    <dbReference type="NCBI Taxonomy" id="133385"/>
    <lineage>
        <taxon>Eukaryota</taxon>
        <taxon>Fungi</taxon>
        <taxon>Fungi incertae sedis</taxon>
        <taxon>Zoopagomycota</taxon>
        <taxon>Kickxellomycotina</taxon>
        <taxon>Harpellomycetes</taxon>
        <taxon>Harpellales</taxon>
        <taxon>Legeriomycetaceae</taxon>
        <taxon>Smittium</taxon>
    </lineage>
</organism>
<evidence type="ECO:0000256" key="3">
    <source>
        <dbReference type="SAM" id="MobiDB-lite"/>
    </source>
</evidence>
<dbReference type="AlphaFoldDB" id="A0A2T9YQ22"/>
<dbReference type="STRING" id="133385.A0A2T9YQ22"/>
<evidence type="ECO:0008006" key="6">
    <source>
        <dbReference type="Google" id="ProtNLM"/>
    </source>
</evidence>
<keyword evidence="2" id="KW-0175">Coiled coil</keyword>
<evidence type="ECO:0000256" key="1">
    <source>
        <dbReference type="ARBA" id="ARBA00009884"/>
    </source>
</evidence>
<dbReference type="EMBL" id="MBFR01000089">
    <property type="protein sequence ID" value="PVU94453.1"/>
    <property type="molecule type" value="Genomic_DNA"/>
</dbReference>
<dbReference type="SUPFAM" id="SSF56815">
    <property type="entry name" value="Sec1/munc18-like (SM) proteins"/>
    <property type="match status" value="2"/>
</dbReference>
<evidence type="ECO:0000313" key="4">
    <source>
        <dbReference type="EMBL" id="PVU94453.1"/>
    </source>
</evidence>
<comment type="similarity">
    <text evidence="1">Belongs to the STXBP/unc-18/SEC1 family.</text>
</comment>
<dbReference type="Gene3D" id="3.40.50.1910">
    <property type="match status" value="2"/>
</dbReference>
<dbReference type="GO" id="GO:0016192">
    <property type="term" value="P:vesicle-mediated transport"/>
    <property type="evidence" value="ECO:0007669"/>
    <property type="project" value="InterPro"/>
</dbReference>
<dbReference type="OrthoDB" id="2228at2759"/>
<dbReference type="PANTHER" id="PTHR11679">
    <property type="entry name" value="VESICLE PROTEIN SORTING-ASSOCIATED"/>
    <property type="match status" value="1"/>
</dbReference>
<dbReference type="InterPro" id="IPR027482">
    <property type="entry name" value="Sec1-like_dom2"/>
</dbReference>